<protein>
    <submittedName>
        <fullName evidence="3">Uncharacterized protein</fullName>
    </submittedName>
</protein>
<feature type="compositionally biased region" description="Polar residues" evidence="2">
    <location>
        <begin position="157"/>
        <end position="175"/>
    </location>
</feature>
<evidence type="ECO:0000313" key="3">
    <source>
        <dbReference type="EMBL" id="KIY48393.1"/>
    </source>
</evidence>
<feature type="compositionally biased region" description="Low complexity" evidence="2">
    <location>
        <begin position="345"/>
        <end position="355"/>
    </location>
</feature>
<feature type="region of interest" description="Disordered" evidence="2">
    <location>
        <begin position="108"/>
        <end position="128"/>
    </location>
</feature>
<feature type="compositionally biased region" description="Polar residues" evidence="2">
    <location>
        <begin position="783"/>
        <end position="792"/>
    </location>
</feature>
<feature type="compositionally biased region" description="Basic and acidic residues" evidence="2">
    <location>
        <begin position="793"/>
        <end position="805"/>
    </location>
</feature>
<feature type="region of interest" description="Disordered" evidence="2">
    <location>
        <begin position="543"/>
        <end position="669"/>
    </location>
</feature>
<keyword evidence="1" id="KW-0175">Coiled coil</keyword>
<feature type="region of interest" description="Disordered" evidence="2">
    <location>
        <begin position="299"/>
        <end position="355"/>
    </location>
</feature>
<keyword evidence="4" id="KW-1185">Reference proteome</keyword>
<dbReference type="Proteomes" id="UP000054144">
    <property type="component" value="Unassembled WGS sequence"/>
</dbReference>
<feature type="compositionally biased region" description="Low complexity" evidence="2">
    <location>
        <begin position="244"/>
        <end position="255"/>
    </location>
</feature>
<evidence type="ECO:0000313" key="4">
    <source>
        <dbReference type="Proteomes" id="UP000054144"/>
    </source>
</evidence>
<feature type="region of interest" description="Disordered" evidence="2">
    <location>
        <begin position="384"/>
        <end position="460"/>
    </location>
</feature>
<feature type="compositionally biased region" description="Polar residues" evidence="2">
    <location>
        <begin position="185"/>
        <end position="210"/>
    </location>
</feature>
<dbReference type="AlphaFoldDB" id="A0A0D7AC34"/>
<feature type="region of interest" description="Disordered" evidence="2">
    <location>
        <begin position="157"/>
        <end position="217"/>
    </location>
</feature>
<feature type="compositionally biased region" description="Polar residues" evidence="2">
    <location>
        <begin position="232"/>
        <end position="243"/>
    </location>
</feature>
<sequence length="887" mass="97781">MSSNSPFEPDEAWKADLRARTEANLQDLIKDAENDMHEALEAAPTQAVKYKLQSEYQRMVDEYRRDARAMFNAALEDERTRRKHRTSGQRIAPAMRSEQTAIVNKVRDDRQTTDARQPVGINNSATINQHSSSTLGMSICIFGLVLKYLADQIWTPTVSPDDSPVKSPTASQRYPNSVAGRPRAESSSSVHNGPVSTIASGDASQSSTRPTSHHPLLSASNFAKRSVTNFRNITPQQQPTARPSSVISTSHVSSTNAHGSGAPGTPNTRGRALPGSQPISIPRKANSIYGDGVVDGARANGATGVSQSPGHSVDRPPIWRPSPGSRESTTVRAPSVSPGKRQRVPSSASPGGAPISAHVQAQLSSSKDPLLQPSSWEAIKANLSPDVYIPDPPPPHPRFANRHSDTSDSTSSSDSEDAATRFRKHEDALLEEKHREQERWKREEERWKQEEARQREEERVKGLAPLSYSRYSAELKIKQEQEKARLAQITAARAKEQALEEDVNSISLEAPQVVDVVPPSNDFTVDGRDVSVHDIDAAEVVPEADQTVELLKKPEKSSTYLSPVISEESEDEAEDEHEEESEDDIAAQKRANAAGFMQTSSASAPSPSSPPSAFDAQDDEYDDIAAQKRANAAMFSGDESLYSPSSPTLQRVEHAAEASGSGCPDANWNDNEAQLSEVLSRWKLDMKRRDEDLRQRGADIKAREDAVIQREQSVQDKELELQQREGALATEQEQLQQRLEALHQAEQDYLALTGRPVPYESLYSEQADGNDECVSADLDSWDDGTQQQQESPHQMEFRRRAEQIKRNRASTQQAGYGEYDRRPSVDSKYAPREWASARRPSNSSFTTTEPSTSPLSQPYPSASRYPAPRKNSTASGWAQRARLQSTV</sequence>
<proteinExistence type="predicted"/>
<feature type="coiled-coil region" evidence="1">
    <location>
        <begin position="714"/>
        <end position="748"/>
    </location>
</feature>
<feature type="compositionally biased region" description="Basic and acidic residues" evidence="2">
    <location>
        <begin position="418"/>
        <end position="460"/>
    </location>
</feature>
<name>A0A0D7AC34_9AGAR</name>
<feature type="region of interest" description="Disordered" evidence="2">
    <location>
        <begin position="232"/>
        <end position="287"/>
    </location>
</feature>
<feature type="region of interest" description="Disordered" evidence="2">
    <location>
        <begin position="773"/>
        <end position="887"/>
    </location>
</feature>
<accession>A0A0D7AC34</accession>
<gene>
    <name evidence="3" type="ORF">FISHEDRAFT_58902</name>
</gene>
<feature type="compositionally biased region" description="Basic and acidic residues" evidence="2">
    <location>
        <begin position="818"/>
        <end position="831"/>
    </location>
</feature>
<feature type="compositionally biased region" description="Acidic residues" evidence="2">
    <location>
        <begin position="567"/>
        <end position="585"/>
    </location>
</feature>
<organism evidence="3 4">
    <name type="scientific">Fistulina hepatica ATCC 64428</name>
    <dbReference type="NCBI Taxonomy" id="1128425"/>
    <lineage>
        <taxon>Eukaryota</taxon>
        <taxon>Fungi</taxon>
        <taxon>Dikarya</taxon>
        <taxon>Basidiomycota</taxon>
        <taxon>Agaricomycotina</taxon>
        <taxon>Agaricomycetes</taxon>
        <taxon>Agaricomycetidae</taxon>
        <taxon>Agaricales</taxon>
        <taxon>Fistulinaceae</taxon>
        <taxon>Fistulina</taxon>
    </lineage>
</organism>
<dbReference type="EMBL" id="KN881833">
    <property type="protein sequence ID" value="KIY48393.1"/>
    <property type="molecule type" value="Genomic_DNA"/>
</dbReference>
<feature type="compositionally biased region" description="Low complexity" evidence="2">
    <location>
        <begin position="840"/>
        <end position="858"/>
    </location>
</feature>
<reference evidence="3 4" key="1">
    <citation type="journal article" date="2015" name="Fungal Genet. Biol.">
        <title>Evolution of novel wood decay mechanisms in Agaricales revealed by the genome sequences of Fistulina hepatica and Cylindrobasidium torrendii.</title>
        <authorList>
            <person name="Floudas D."/>
            <person name="Held B.W."/>
            <person name="Riley R."/>
            <person name="Nagy L.G."/>
            <person name="Koehler G."/>
            <person name="Ransdell A.S."/>
            <person name="Younus H."/>
            <person name="Chow J."/>
            <person name="Chiniquy J."/>
            <person name="Lipzen A."/>
            <person name="Tritt A."/>
            <person name="Sun H."/>
            <person name="Haridas S."/>
            <person name="LaButti K."/>
            <person name="Ohm R.A."/>
            <person name="Kues U."/>
            <person name="Blanchette R.A."/>
            <person name="Grigoriev I.V."/>
            <person name="Minto R.E."/>
            <person name="Hibbett D.S."/>
        </authorList>
    </citation>
    <scope>NUCLEOTIDE SEQUENCE [LARGE SCALE GENOMIC DNA]</scope>
    <source>
        <strain evidence="3 4">ATCC 64428</strain>
    </source>
</reference>
<feature type="compositionally biased region" description="Polar residues" evidence="2">
    <location>
        <begin position="870"/>
        <end position="887"/>
    </location>
</feature>
<evidence type="ECO:0000256" key="1">
    <source>
        <dbReference type="SAM" id="Coils"/>
    </source>
</evidence>
<evidence type="ECO:0000256" key="2">
    <source>
        <dbReference type="SAM" id="MobiDB-lite"/>
    </source>
</evidence>